<dbReference type="SUPFAM" id="SSF101960">
    <property type="entry name" value="Stabilizer of iron transporter SufD"/>
    <property type="match status" value="1"/>
</dbReference>
<feature type="domain" description="SUF system FeS cluster assembly SufBD core" evidence="2">
    <location>
        <begin position="118"/>
        <end position="342"/>
    </location>
</feature>
<protein>
    <submittedName>
        <fullName evidence="3">SufD family Fe-S cluster assembly protein</fullName>
    </submittedName>
</protein>
<reference evidence="3" key="2">
    <citation type="submission" date="2019-02" db="EMBL/GenBank/DDBJ databases">
        <authorList>
            <person name="Chen S.-C."/>
            <person name="Chien H.-H."/>
            <person name="Lai M.-C."/>
        </authorList>
    </citation>
    <scope>NUCLEOTIDE SEQUENCE</scope>
    <source>
        <strain evidence="3">N2F9704</strain>
    </source>
</reference>
<dbReference type="InterPro" id="IPR055346">
    <property type="entry name" value="Fe-S_cluster_assembly_SufBD"/>
</dbReference>
<name>A0A8A3S6N4_9EURY</name>
<dbReference type="EMBL" id="CP036172">
    <property type="protein sequence ID" value="QSZ67266.1"/>
    <property type="molecule type" value="Genomic_DNA"/>
</dbReference>
<reference evidence="3" key="1">
    <citation type="journal article" date="2001" name="Int. J. Syst. Evol. Microbiol.">
        <title>Methanofollis aquaemaris sp. nov., a methanogen isolated from an aquaculture fish pond.</title>
        <authorList>
            <person name="Lai M.C."/>
            <person name="Chen S.C."/>
        </authorList>
    </citation>
    <scope>NUCLEOTIDE SEQUENCE</scope>
    <source>
        <strain evidence="3">N2F9704</strain>
    </source>
</reference>
<dbReference type="PANTHER" id="PTHR30508">
    <property type="entry name" value="FES CLUSTER ASSEMBLY PROTEIN SUF"/>
    <property type="match status" value="1"/>
</dbReference>
<dbReference type="GO" id="GO:0016226">
    <property type="term" value="P:iron-sulfur cluster assembly"/>
    <property type="evidence" value="ECO:0007669"/>
    <property type="project" value="InterPro"/>
</dbReference>
<dbReference type="RefSeq" id="WP_265580155.1">
    <property type="nucleotide sequence ID" value="NZ_CP036172.1"/>
</dbReference>
<comment type="similarity">
    <text evidence="1">Belongs to the iron-sulfur cluster assembly SufBD family.</text>
</comment>
<dbReference type="AlphaFoldDB" id="A0A8A3S6N4"/>
<evidence type="ECO:0000313" key="3">
    <source>
        <dbReference type="EMBL" id="QSZ67266.1"/>
    </source>
</evidence>
<evidence type="ECO:0000313" key="4">
    <source>
        <dbReference type="Proteomes" id="UP001042704"/>
    </source>
</evidence>
<evidence type="ECO:0000259" key="2">
    <source>
        <dbReference type="Pfam" id="PF01458"/>
    </source>
</evidence>
<dbReference type="Pfam" id="PF01458">
    <property type="entry name" value="SUFBD_core"/>
    <property type="match status" value="1"/>
</dbReference>
<dbReference type="KEGG" id="maqe:RJ40_06995"/>
<keyword evidence="4" id="KW-1185">Reference proteome</keyword>
<dbReference type="InterPro" id="IPR037284">
    <property type="entry name" value="SUF_FeS_clus_asmbl_SufBD_sf"/>
</dbReference>
<dbReference type="PANTHER" id="PTHR30508:SF1">
    <property type="entry name" value="UPF0051 PROTEIN ABCI8, CHLOROPLASTIC-RELATED"/>
    <property type="match status" value="1"/>
</dbReference>
<sequence length="369" mass="40417">MPADMNEFFRLPESERERLTETGLEVGLENRCGSFFQMDQEIVQTTCSSEGVEVLALQDALDRYDWMEERYWNAVKKDKDKYTKYVAKQEKPRGVVVIAHKGTRTVYPVQACLYLSAEPVQTVHNIMIAEEGAELHVISGCASAAGAKSGSHLGITEFYVGKDAQITSTMIHNWNPHISVYPRSAAVVEENGVFLSNYICMQPVSRVQMYPEARLAENATARFSSIVVAHPGSHLDLGSRAILQGKGSSAELLTRAITRGGTVISRGHVQGTTEETKGHIECRGLILEDGIIHAIPEIEGQVTGTELTHEAAVGKIAKDEIEYLMARGLSEEEATATIIRGFLDVKIEGLPPVLQQQIDAAIDAAESGF</sequence>
<gene>
    <name evidence="3" type="ORF">RJ40_06995</name>
</gene>
<evidence type="ECO:0000256" key="1">
    <source>
        <dbReference type="ARBA" id="ARBA00043967"/>
    </source>
</evidence>
<dbReference type="GeneID" id="76424097"/>
<accession>A0A8A3S6N4</accession>
<dbReference type="Proteomes" id="UP001042704">
    <property type="component" value="Chromosome"/>
</dbReference>
<proteinExistence type="inferred from homology"/>
<dbReference type="InterPro" id="IPR000825">
    <property type="entry name" value="SUF_FeS_clus_asmbl_SufBD_core"/>
</dbReference>
<organism evidence="3 4">
    <name type="scientific">Methanofollis aquaemaris</name>
    <dbReference type="NCBI Taxonomy" id="126734"/>
    <lineage>
        <taxon>Archaea</taxon>
        <taxon>Methanobacteriati</taxon>
        <taxon>Methanobacteriota</taxon>
        <taxon>Stenosarchaea group</taxon>
        <taxon>Methanomicrobia</taxon>
        <taxon>Methanomicrobiales</taxon>
        <taxon>Methanomicrobiaceae</taxon>
        <taxon>Methanofollis</taxon>
    </lineage>
</organism>